<feature type="compositionally biased region" description="Basic and acidic residues" evidence="1">
    <location>
        <begin position="95"/>
        <end position="122"/>
    </location>
</feature>
<evidence type="ECO:0000313" key="2">
    <source>
        <dbReference type="EMBL" id="ORD98455.1"/>
    </source>
</evidence>
<sequence length="159" mass="17596">MLFGFLLGILADKITNDLSNKEIDQLVKISGNGARCIYIGKNDCVYLSTYDESTSTWSDFNLVSGNDTNQKIPESVINSLKTFDLQSGTFNNNLKAKDSKQTKNDSKKSKTDSIKTKKDSKQNIKSSKAKDDDSDSDDKKKNGIESILSWVGLSILLIL</sequence>
<name>A0A1X0QFM1_9MICR</name>
<dbReference type="EMBL" id="LTAI01000663">
    <property type="protein sequence ID" value="ORD98455.1"/>
    <property type="molecule type" value="Genomic_DNA"/>
</dbReference>
<protein>
    <submittedName>
        <fullName evidence="2">Uncharacterized protein</fullName>
    </submittedName>
</protein>
<gene>
    <name evidence="2" type="ORF">A0H76_2455</name>
</gene>
<proteinExistence type="predicted"/>
<comment type="caution">
    <text evidence="2">The sequence shown here is derived from an EMBL/GenBank/DDBJ whole genome shotgun (WGS) entry which is preliminary data.</text>
</comment>
<evidence type="ECO:0000256" key="1">
    <source>
        <dbReference type="SAM" id="MobiDB-lite"/>
    </source>
</evidence>
<feature type="region of interest" description="Disordered" evidence="1">
    <location>
        <begin position="92"/>
        <end position="141"/>
    </location>
</feature>
<reference evidence="2 3" key="1">
    <citation type="journal article" date="2017" name="Environ. Microbiol.">
        <title>Decay of the glycolytic pathway and adaptation to intranuclear parasitism within Enterocytozoonidae microsporidia.</title>
        <authorList>
            <person name="Wiredu Boakye D."/>
            <person name="Jaroenlak P."/>
            <person name="Prachumwat A."/>
            <person name="Williams T.A."/>
            <person name="Bateman K.S."/>
            <person name="Itsathitphaisarn O."/>
            <person name="Sritunyalucksana K."/>
            <person name="Paszkiewicz K.H."/>
            <person name="Moore K.A."/>
            <person name="Stentiford G.D."/>
            <person name="Williams B.A."/>
        </authorList>
    </citation>
    <scope>NUCLEOTIDE SEQUENCE [LARGE SCALE GENOMIC DNA]</scope>
    <source>
        <strain evidence="3">canceri</strain>
    </source>
</reference>
<accession>A0A1X0QFM1</accession>
<organism evidence="2 3">
    <name type="scientific">Hepatospora eriocheir</name>
    <dbReference type="NCBI Taxonomy" id="1081669"/>
    <lineage>
        <taxon>Eukaryota</taxon>
        <taxon>Fungi</taxon>
        <taxon>Fungi incertae sedis</taxon>
        <taxon>Microsporidia</taxon>
        <taxon>Hepatosporidae</taxon>
        <taxon>Hepatospora</taxon>
    </lineage>
</organism>
<dbReference type="AlphaFoldDB" id="A0A1X0QFM1"/>
<dbReference type="Proteomes" id="UP000192501">
    <property type="component" value="Unassembled WGS sequence"/>
</dbReference>
<evidence type="ECO:0000313" key="3">
    <source>
        <dbReference type="Proteomes" id="UP000192501"/>
    </source>
</evidence>
<dbReference type="VEuPathDB" id="MicrosporidiaDB:A0H76_2455"/>